<proteinExistence type="predicted"/>
<organism evidence="2 3">
    <name type="scientific">Anisodus tanguticus</name>
    <dbReference type="NCBI Taxonomy" id="243964"/>
    <lineage>
        <taxon>Eukaryota</taxon>
        <taxon>Viridiplantae</taxon>
        <taxon>Streptophyta</taxon>
        <taxon>Embryophyta</taxon>
        <taxon>Tracheophyta</taxon>
        <taxon>Spermatophyta</taxon>
        <taxon>Magnoliopsida</taxon>
        <taxon>eudicotyledons</taxon>
        <taxon>Gunneridae</taxon>
        <taxon>Pentapetalae</taxon>
        <taxon>asterids</taxon>
        <taxon>lamiids</taxon>
        <taxon>Solanales</taxon>
        <taxon>Solanaceae</taxon>
        <taxon>Solanoideae</taxon>
        <taxon>Hyoscyameae</taxon>
        <taxon>Anisodus</taxon>
    </lineage>
</organism>
<feature type="compositionally biased region" description="Basic and acidic residues" evidence="1">
    <location>
        <begin position="84"/>
        <end position="102"/>
    </location>
</feature>
<accession>A0AAE1QTN1</accession>
<sequence>MEKERMHLQPLSHIHLPRHDIDSRQSALLRPILAIDWGESASLTAGTVDNMTFMPGGNSDLMFFRCPAYRQLSGCKRKRLVHNSKAEDEARKAATSDDKEEI</sequence>
<dbReference type="EMBL" id="JAVYJV010000023">
    <property type="protein sequence ID" value="KAK4339049.1"/>
    <property type="molecule type" value="Genomic_DNA"/>
</dbReference>
<evidence type="ECO:0000313" key="2">
    <source>
        <dbReference type="EMBL" id="KAK4339049.1"/>
    </source>
</evidence>
<protein>
    <submittedName>
        <fullName evidence="2">Uncharacterized protein</fullName>
    </submittedName>
</protein>
<name>A0AAE1QTN1_9SOLA</name>
<gene>
    <name evidence="2" type="ORF">RND71_040511</name>
</gene>
<evidence type="ECO:0000256" key="1">
    <source>
        <dbReference type="SAM" id="MobiDB-lite"/>
    </source>
</evidence>
<evidence type="ECO:0000313" key="3">
    <source>
        <dbReference type="Proteomes" id="UP001291623"/>
    </source>
</evidence>
<feature type="region of interest" description="Disordered" evidence="1">
    <location>
        <begin position="82"/>
        <end position="102"/>
    </location>
</feature>
<dbReference type="AlphaFoldDB" id="A0AAE1QTN1"/>
<dbReference type="Proteomes" id="UP001291623">
    <property type="component" value="Unassembled WGS sequence"/>
</dbReference>
<comment type="caution">
    <text evidence="2">The sequence shown here is derived from an EMBL/GenBank/DDBJ whole genome shotgun (WGS) entry which is preliminary data.</text>
</comment>
<reference evidence="2" key="1">
    <citation type="submission" date="2023-12" db="EMBL/GenBank/DDBJ databases">
        <title>Genome assembly of Anisodus tanguticus.</title>
        <authorList>
            <person name="Wang Y.-J."/>
        </authorList>
    </citation>
    <scope>NUCLEOTIDE SEQUENCE</scope>
    <source>
        <strain evidence="2">KB-2021</strain>
        <tissue evidence="2">Leaf</tissue>
    </source>
</reference>
<keyword evidence="3" id="KW-1185">Reference proteome</keyword>